<evidence type="ECO:0000313" key="1">
    <source>
        <dbReference type="EnsemblMetazoa" id="XP_031783623"/>
    </source>
</evidence>
<protein>
    <submittedName>
        <fullName evidence="1">Uncharacterized protein</fullName>
    </submittedName>
</protein>
<keyword evidence="2" id="KW-1185">Reference proteome</keyword>
<dbReference type="RefSeq" id="XP_031783623.1">
    <property type="nucleotide sequence ID" value="XM_031927763.1"/>
</dbReference>
<sequence length="93" mass="10243">MGESADSLFFPRTKLKSSRISRLRDEDDGGKLAAIYCLRKLRRVIKLAMMTEGAFAPPLLPANQARVNVPFGRDCIVIYNLGTTRELGGTTQG</sequence>
<dbReference type="Proteomes" id="UP000002358">
    <property type="component" value="Chromosome 3"/>
</dbReference>
<dbReference type="AlphaFoldDB" id="A0A7M7QCV8"/>
<name>A0A7M7QCV8_NASVI</name>
<accession>A0A7M7QCV8</accession>
<proteinExistence type="predicted"/>
<dbReference type="EnsemblMetazoa" id="XM_031927763">
    <property type="protein sequence ID" value="XP_031783623"/>
    <property type="gene ID" value="LOC103315587"/>
</dbReference>
<evidence type="ECO:0000313" key="2">
    <source>
        <dbReference type="Proteomes" id="UP000002358"/>
    </source>
</evidence>
<reference evidence="1" key="1">
    <citation type="submission" date="2021-01" db="UniProtKB">
        <authorList>
            <consortium name="EnsemblMetazoa"/>
        </authorList>
    </citation>
    <scope>IDENTIFICATION</scope>
</reference>
<organism evidence="1 2">
    <name type="scientific">Nasonia vitripennis</name>
    <name type="common">Parasitic wasp</name>
    <dbReference type="NCBI Taxonomy" id="7425"/>
    <lineage>
        <taxon>Eukaryota</taxon>
        <taxon>Metazoa</taxon>
        <taxon>Ecdysozoa</taxon>
        <taxon>Arthropoda</taxon>
        <taxon>Hexapoda</taxon>
        <taxon>Insecta</taxon>
        <taxon>Pterygota</taxon>
        <taxon>Neoptera</taxon>
        <taxon>Endopterygota</taxon>
        <taxon>Hymenoptera</taxon>
        <taxon>Apocrita</taxon>
        <taxon>Proctotrupomorpha</taxon>
        <taxon>Chalcidoidea</taxon>
        <taxon>Pteromalidae</taxon>
        <taxon>Pteromalinae</taxon>
        <taxon>Nasonia</taxon>
    </lineage>
</organism>
<dbReference type="GeneID" id="103315587"/>